<comment type="subcellular location">
    <subcellularLocation>
        <location evidence="1">Cytoplasm</location>
    </subcellularLocation>
</comment>
<dbReference type="Pfam" id="PF12833">
    <property type="entry name" value="HTH_18"/>
    <property type="match status" value="1"/>
</dbReference>
<dbReference type="InterPro" id="IPR001789">
    <property type="entry name" value="Sig_transdc_resp-reg_receiver"/>
</dbReference>
<dbReference type="RefSeq" id="WP_185258214.1">
    <property type="nucleotide sequence ID" value="NZ_AP023368.1"/>
</dbReference>
<dbReference type="GO" id="GO:0005737">
    <property type="term" value="C:cytoplasm"/>
    <property type="evidence" value="ECO:0007669"/>
    <property type="project" value="UniProtKB-SubCell"/>
</dbReference>
<dbReference type="InterPro" id="IPR020449">
    <property type="entry name" value="Tscrpt_reg_AraC-type_HTH"/>
</dbReference>
<dbReference type="CDD" id="cd17536">
    <property type="entry name" value="REC_YesN-like"/>
    <property type="match status" value="1"/>
</dbReference>
<dbReference type="PROSITE" id="PS50110">
    <property type="entry name" value="RESPONSE_REGULATORY"/>
    <property type="match status" value="1"/>
</dbReference>
<dbReference type="PROSITE" id="PS00041">
    <property type="entry name" value="HTH_ARAC_FAMILY_1"/>
    <property type="match status" value="1"/>
</dbReference>
<dbReference type="PANTHER" id="PTHR42713">
    <property type="entry name" value="HISTIDINE KINASE-RELATED"/>
    <property type="match status" value="1"/>
</dbReference>
<evidence type="ECO:0000256" key="9">
    <source>
        <dbReference type="ARBA" id="ARBA00024867"/>
    </source>
</evidence>
<dbReference type="SUPFAM" id="SSF52172">
    <property type="entry name" value="CheY-like"/>
    <property type="match status" value="1"/>
</dbReference>
<evidence type="ECO:0000259" key="12">
    <source>
        <dbReference type="PROSITE" id="PS50110"/>
    </source>
</evidence>
<keyword evidence="4 10" id="KW-0597">Phosphoprotein</keyword>
<keyword evidence="7 13" id="KW-0238">DNA-binding</keyword>
<protein>
    <recommendedName>
        <fullName evidence="2">Stage 0 sporulation protein A homolog</fullName>
    </recommendedName>
</protein>
<keyword evidence="5" id="KW-0902">Two-component regulatory system</keyword>
<dbReference type="InterPro" id="IPR051552">
    <property type="entry name" value="HptR"/>
</dbReference>
<evidence type="ECO:0000256" key="10">
    <source>
        <dbReference type="PROSITE-ProRule" id="PRU00169"/>
    </source>
</evidence>
<reference evidence="13 14" key="1">
    <citation type="submission" date="2020-08" db="EMBL/GenBank/DDBJ databases">
        <title>Draft genome sequencing of an Anaerocolumna strain isolated from anoxic soil subjected to BSD treatment.</title>
        <authorList>
            <person name="Uek A."/>
            <person name="Tonouchi A."/>
        </authorList>
    </citation>
    <scope>NUCLEOTIDE SEQUENCE [LARGE SCALE GENOMIC DNA]</scope>
    <source>
        <strain evidence="13 14">CTTW</strain>
    </source>
</reference>
<keyword evidence="8" id="KW-0804">Transcription</keyword>
<evidence type="ECO:0000256" key="3">
    <source>
        <dbReference type="ARBA" id="ARBA00022490"/>
    </source>
</evidence>
<dbReference type="SUPFAM" id="SSF46689">
    <property type="entry name" value="Homeodomain-like"/>
    <property type="match status" value="2"/>
</dbReference>
<dbReference type="InterPro" id="IPR009057">
    <property type="entry name" value="Homeodomain-like_sf"/>
</dbReference>
<evidence type="ECO:0000256" key="8">
    <source>
        <dbReference type="ARBA" id="ARBA00023163"/>
    </source>
</evidence>
<dbReference type="GO" id="GO:0043565">
    <property type="term" value="F:sequence-specific DNA binding"/>
    <property type="evidence" value="ECO:0007669"/>
    <property type="project" value="InterPro"/>
</dbReference>
<reference evidence="13 14" key="2">
    <citation type="submission" date="2020-08" db="EMBL/GenBank/DDBJ databases">
        <authorList>
            <person name="Ueki A."/>
            <person name="Tonouchi A."/>
        </authorList>
    </citation>
    <scope>NUCLEOTIDE SEQUENCE [LARGE SCALE GENOMIC DNA]</scope>
    <source>
        <strain evidence="13 14">CTTW</strain>
    </source>
</reference>
<dbReference type="KEGG" id="acht:bsdcttw_08670"/>
<dbReference type="GO" id="GO:0003700">
    <property type="term" value="F:DNA-binding transcription factor activity"/>
    <property type="evidence" value="ECO:0007669"/>
    <property type="project" value="InterPro"/>
</dbReference>
<dbReference type="Gene3D" id="1.10.10.60">
    <property type="entry name" value="Homeodomain-like"/>
    <property type="match status" value="2"/>
</dbReference>
<evidence type="ECO:0000256" key="2">
    <source>
        <dbReference type="ARBA" id="ARBA00018672"/>
    </source>
</evidence>
<dbReference type="EMBL" id="AP023368">
    <property type="protein sequence ID" value="BCJ97826.1"/>
    <property type="molecule type" value="Genomic_DNA"/>
</dbReference>
<organism evidence="13 14">
    <name type="scientific">Anaerocolumna chitinilytica</name>
    <dbReference type="NCBI Taxonomy" id="1727145"/>
    <lineage>
        <taxon>Bacteria</taxon>
        <taxon>Bacillati</taxon>
        <taxon>Bacillota</taxon>
        <taxon>Clostridia</taxon>
        <taxon>Lachnospirales</taxon>
        <taxon>Lachnospiraceae</taxon>
        <taxon>Anaerocolumna</taxon>
    </lineage>
</organism>
<sequence length="268" mass="30399">MFKVMIIDDEPIIVEGIKKIVPWEKYGCQIIATANDGIEGSRLIRELKPDILFSDISMPGIDGLTMVAGLRSEFPLIKICILTGYRDFDYAQKAISLGVSRYLLKPSNLVEIEEAIAVMTAGLKELKADEEPAEIEENQEREEDSETKAAGSFIVYNAIQYMEENYNRKITLSEVAEKTYISQWHLSKLLNKHKGLNFSEILNNIRVKEAKKLLMNSSMRIGDIAWEVGFTDIAHFSKVFKKLTGLSANEYRNSVLVQKLIDADKNRE</sequence>
<evidence type="ECO:0000256" key="4">
    <source>
        <dbReference type="ARBA" id="ARBA00022553"/>
    </source>
</evidence>
<dbReference type="SMART" id="SM00342">
    <property type="entry name" value="HTH_ARAC"/>
    <property type="match status" value="1"/>
</dbReference>
<dbReference type="SMART" id="SM00448">
    <property type="entry name" value="REC"/>
    <property type="match status" value="1"/>
</dbReference>
<keyword evidence="3" id="KW-0963">Cytoplasm</keyword>
<proteinExistence type="predicted"/>
<dbReference type="PANTHER" id="PTHR42713:SF3">
    <property type="entry name" value="TRANSCRIPTIONAL REGULATORY PROTEIN HPTR"/>
    <property type="match status" value="1"/>
</dbReference>
<keyword evidence="6" id="KW-0805">Transcription regulation</keyword>
<evidence type="ECO:0000313" key="14">
    <source>
        <dbReference type="Proteomes" id="UP000515703"/>
    </source>
</evidence>
<evidence type="ECO:0000256" key="5">
    <source>
        <dbReference type="ARBA" id="ARBA00023012"/>
    </source>
</evidence>
<dbReference type="InterPro" id="IPR018062">
    <property type="entry name" value="HTH_AraC-typ_CS"/>
</dbReference>
<dbReference type="GO" id="GO:0000160">
    <property type="term" value="P:phosphorelay signal transduction system"/>
    <property type="evidence" value="ECO:0007669"/>
    <property type="project" value="UniProtKB-KW"/>
</dbReference>
<name>A0A7I8DNG0_9FIRM</name>
<comment type="function">
    <text evidence="9">May play the central regulatory role in sporulation. It may be an element of the effector pathway responsible for the activation of sporulation genes in response to nutritional stress. Spo0A may act in concert with spo0H (a sigma factor) to control the expression of some genes that are critical to the sporulation process.</text>
</comment>
<evidence type="ECO:0000256" key="1">
    <source>
        <dbReference type="ARBA" id="ARBA00004496"/>
    </source>
</evidence>
<accession>A0A7I8DNG0</accession>
<dbReference type="Gene3D" id="3.40.50.2300">
    <property type="match status" value="1"/>
</dbReference>
<evidence type="ECO:0000313" key="13">
    <source>
        <dbReference type="EMBL" id="BCJ97826.1"/>
    </source>
</evidence>
<feature type="domain" description="HTH araC/xylS-type" evidence="11">
    <location>
        <begin position="156"/>
        <end position="254"/>
    </location>
</feature>
<feature type="domain" description="Response regulatory" evidence="12">
    <location>
        <begin position="3"/>
        <end position="120"/>
    </location>
</feature>
<dbReference type="PROSITE" id="PS01124">
    <property type="entry name" value="HTH_ARAC_FAMILY_2"/>
    <property type="match status" value="1"/>
</dbReference>
<dbReference type="InterPro" id="IPR011006">
    <property type="entry name" value="CheY-like_superfamily"/>
</dbReference>
<keyword evidence="14" id="KW-1185">Reference proteome</keyword>
<evidence type="ECO:0000256" key="7">
    <source>
        <dbReference type="ARBA" id="ARBA00023125"/>
    </source>
</evidence>
<gene>
    <name evidence="13" type="ORF">bsdcttw_08670</name>
</gene>
<dbReference type="PRINTS" id="PR00032">
    <property type="entry name" value="HTHARAC"/>
</dbReference>
<dbReference type="Proteomes" id="UP000515703">
    <property type="component" value="Chromosome"/>
</dbReference>
<feature type="modified residue" description="4-aspartylphosphate" evidence="10">
    <location>
        <position position="55"/>
    </location>
</feature>
<dbReference type="Pfam" id="PF00072">
    <property type="entry name" value="Response_reg"/>
    <property type="match status" value="1"/>
</dbReference>
<dbReference type="AlphaFoldDB" id="A0A7I8DNG0"/>
<dbReference type="InterPro" id="IPR018060">
    <property type="entry name" value="HTH_AraC"/>
</dbReference>
<evidence type="ECO:0000259" key="11">
    <source>
        <dbReference type="PROSITE" id="PS01124"/>
    </source>
</evidence>
<evidence type="ECO:0000256" key="6">
    <source>
        <dbReference type="ARBA" id="ARBA00023015"/>
    </source>
</evidence>